<organism evidence="1 2">
    <name type="scientific">Amniculicola lignicola CBS 123094</name>
    <dbReference type="NCBI Taxonomy" id="1392246"/>
    <lineage>
        <taxon>Eukaryota</taxon>
        <taxon>Fungi</taxon>
        <taxon>Dikarya</taxon>
        <taxon>Ascomycota</taxon>
        <taxon>Pezizomycotina</taxon>
        <taxon>Dothideomycetes</taxon>
        <taxon>Pleosporomycetidae</taxon>
        <taxon>Pleosporales</taxon>
        <taxon>Amniculicolaceae</taxon>
        <taxon>Amniculicola</taxon>
    </lineage>
</organism>
<proteinExistence type="predicted"/>
<sequence length="219" mass="22991">MNGTAVSVPFIDIPNLMHDQITNITNGTVGSFPFDKFPHFRPDWVVNSSVNGTGEGTPSSDFPDVGLDWITNGTRIYGAGGIPIDTLPQLILDWIAAHPYQTAFYIANGVVYVTPAAVPVPFLRLLGFNANGPVAGMSFTRSVNRNFPTFLTNTGTWAAKIMSVYVRVPAKGVFAHLQSAAMGGYGKAVVAGATKAGAAVNSAGGLLYNFFGNNGTSSG</sequence>
<dbReference type="EMBL" id="ML977668">
    <property type="protein sequence ID" value="KAF1994188.1"/>
    <property type="molecule type" value="Genomic_DNA"/>
</dbReference>
<gene>
    <name evidence="1" type="ORF">P154DRAFT_39175</name>
</gene>
<name>A0A6A5VZQ4_9PLEO</name>
<evidence type="ECO:0000313" key="1">
    <source>
        <dbReference type="EMBL" id="KAF1994188.1"/>
    </source>
</evidence>
<dbReference type="Proteomes" id="UP000799779">
    <property type="component" value="Unassembled WGS sequence"/>
</dbReference>
<evidence type="ECO:0000313" key="2">
    <source>
        <dbReference type="Proteomes" id="UP000799779"/>
    </source>
</evidence>
<dbReference type="AlphaFoldDB" id="A0A6A5VZQ4"/>
<protein>
    <submittedName>
        <fullName evidence="1">Uncharacterized protein</fullName>
    </submittedName>
</protein>
<keyword evidence="2" id="KW-1185">Reference proteome</keyword>
<dbReference type="OrthoDB" id="440424at2759"/>
<reference evidence="1" key="1">
    <citation type="journal article" date="2020" name="Stud. Mycol.">
        <title>101 Dothideomycetes genomes: a test case for predicting lifestyles and emergence of pathogens.</title>
        <authorList>
            <person name="Haridas S."/>
            <person name="Albert R."/>
            <person name="Binder M."/>
            <person name="Bloem J."/>
            <person name="Labutti K."/>
            <person name="Salamov A."/>
            <person name="Andreopoulos B."/>
            <person name="Baker S."/>
            <person name="Barry K."/>
            <person name="Bills G."/>
            <person name="Bluhm B."/>
            <person name="Cannon C."/>
            <person name="Castanera R."/>
            <person name="Culley D."/>
            <person name="Daum C."/>
            <person name="Ezra D."/>
            <person name="Gonzalez J."/>
            <person name="Henrissat B."/>
            <person name="Kuo A."/>
            <person name="Liang C."/>
            <person name="Lipzen A."/>
            <person name="Lutzoni F."/>
            <person name="Magnuson J."/>
            <person name="Mondo S."/>
            <person name="Nolan M."/>
            <person name="Ohm R."/>
            <person name="Pangilinan J."/>
            <person name="Park H.-J."/>
            <person name="Ramirez L."/>
            <person name="Alfaro M."/>
            <person name="Sun H."/>
            <person name="Tritt A."/>
            <person name="Yoshinaga Y."/>
            <person name="Zwiers L.-H."/>
            <person name="Turgeon B."/>
            <person name="Goodwin S."/>
            <person name="Spatafora J."/>
            <person name="Crous P."/>
            <person name="Grigoriev I."/>
        </authorList>
    </citation>
    <scope>NUCLEOTIDE SEQUENCE</scope>
    <source>
        <strain evidence="1">CBS 123094</strain>
    </source>
</reference>
<accession>A0A6A5VZQ4</accession>